<protein>
    <submittedName>
        <fullName evidence="1">Uncharacterized protein</fullName>
    </submittedName>
</protein>
<name>A0ABM8ZXP3_9VIBR</name>
<evidence type="ECO:0000313" key="2">
    <source>
        <dbReference type="Proteomes" id="UP000838672"/>
    </source>
</evidence>
<reference evidence="1" key="1">
    <citation type="submission" date="2021-11" db="EMBL/GenBank/DDBJ databases">
        <authorList>
            <person name="Rodrigo-Torres L."/>
            <person name="Arahal R. D."/>
            <person name="Lucena T."/>
        </authorList>
    </citation>
    <scope>NUCLEOTIDE SEQUENCE</scope>
    <source>
        <strain evidence="1">CECT 7929</strain>
    </source>
</reference>
<accession>A0ABM8ZXP3</accession>
<dbReference type="RefSeq" id="WP_237468266.1">
    <property type="nucleotide sequence ID" value="NZ_CAKLDI010000002.1"/>
</dbReference>
<evidence type="ECO:0000313" key="1">
    <source>
        <dbReference type="EMBL" id="CAH0535418.1"/>
    </source>
</evidence>
<dbReference type="Proteomes" id="UP000838672">
    <property type="component" value="Unassembled WGS sequence"/>
</dbReference>
<keyword evidence="2" id="KW-1185">Reference proteome</keyword>
<gene>
    <name evidence="1" type="ORF">VST7929_02991</name>
</gene>
<sequence>MNSITYLNAGFGINPQQAHKLNQLVAQFQNIHQPLSASALSDVKSLNANERALLVTQIDEQSVGGQLLIALMQSRGNDDINRALEGLQGQSLSHCIAPYLGANIEIAALAKPAPKDKADEKTKVASRFKPWQALQWSDQLDAVPSPLKQRIKLLLLILNKVK</sequence>
<comment type="caution">
    <text evidence="1">The sequence shown here is derived from an EMBL/GenBank/DDBJ whole genome shotgun (WGS) entry which is preliminary data.</text>
</comment>
<organism evidence="1 2">
    <name type="scientific">Vibrio stylophorae</name>
    <dbReference type="NCBI Taxonomy" id="659351"/>
    <lineage>
        <taxon>Bacteria</taxon>
        <taxon>Pseudomonadati</taxon>
        <taxon>Pseudomonadota</taxon>
        <taxon>Gammaproteobacteria</taxon>
        <taxon>Vibrionales</taxon>
        <taxon>Vibrionaceae</taxon>
        <taxon>Vibrio</taxon>
    </lineage>
</organism>
<proteinExistence type="predicted"/>
<dbReference type="EMBL" id="CAKLDI010000002">
    <property type="protein sequence ID" value="CAH0535418.1"/>
    <property type="molecule type" value="Genomic_DNA"/>
</dbReference>